<keyword evidence="1" id="KW-0489">Methyltransferase</keyword>
<name>A0ACC6TP09_9CREN</name>
<protein>
    <submittedName>
        <fullName evidence="1">Diphthine synthase</fullName>
        <ecNumber evidence="1">2.1.1.98</ecNumber>
    </submittedName>
</protein>
<dbReference type="EC" id="2.1.1.98" evidence="1"/>
<dbReference type="EMBL" id="JZWS03000005">
    <property type="protein sequence ID" value="MEW9491594.1"/>
    <property type="molecule type" value="Genomic_DNA"/>
</dbReference>
<keyword evidence="1" id="KW-0808">Transferase</keyword>
<reference evidence="1" key="1">
    <citation type="submission" date="2024-07" db="EMBL/GenBank/DDBJ databases">
        <title>Metagenome and Metagenome-Assembled Genomes of Archaea from a hot spring from the geothermal field of Los Azufres, Mexico.</title>
        <authorList>
            <person name="Marin-Paredes R."/>
            <person name="Martinez-Romero E."/>
            <person name="Servin-Garciduenas L.E."/>
        </authorList>
    </citation>
    <scope>NUCLEOTIDE SEQUENCE</scope>
    <source>
        <strain evidence="1">AZ1-454</strain>
    </source>
</reference>
<gene>
    <name evidence="1" type="primary">dph5</name>
    <name evidence="1" type="ORF">TQ35_0005250</name>
</gene>
<dbReference type="Proteomes" id="UP000053480">
    <property type="component" value="Unassembled WGS sequence"/>
</dbReference>
<sequence>MSYLYLVGLGLSKRFLTKKAMDYLKDSDLIYFDTYTSFSCDLSAESLEELIGKRVIPATRALLETGFKEIMSHLESGKNVAIASVGDPVIATTHVSLAVEAKNRGHEVVVVPGVSVHCYIISKSMLSSYKFGRSVTVVYPYNDVIDYAPYYVVKENREHGLHTIVYLDVKDGKFMDAREALTYLMKMEEKRKENVISREDVVVVGQRLGCDDEKVIAKTVKDVLEGNLDLSPPPHIIIIPARNLHYMEVEALKCLH</sequence>
<evidence type="ECO:0000313" key="1">
    <source>
        <dbReference type="EMBL" id="MEW9491594.1"/>
    </source>
</evidence>
<organism evidence="1 2">
    <name type="scientific">Candidatus Aramenus sulfurataquae</name>
    <dbReference type="NCBI Taxonomy" id="1326980"/>
    <lineage>
        <taxon>Archaea</taxon>
        <taxon>Thermoproteota</taxon>
        <taxon>Thermoprotei</taxon>
        <taxon>Sulfolobales</taxon>
        <taxon>Sulfolobaceae</taxon>
        <taxon>Candidatus Aramenus</taxon>
    </lineage>
</organism>
<comment type="caution">
    <text evidence="1">The sequence shown here is derived from an EMBL/GenBank/DDBJ whole genome shotgun (WGS) entry which is preliminary data.</text>
</comment>
<proteinExistence type="predicted"/>
<evidence type="ECO:0000313" key="2">
    <source>
        <dbReference type="Proteomes" id="UP000053480"/>
    </source>
</evidence>
<accession>A0ACC6TP09</accession>